<reference evidence="2" key="1">
    <citation type="journal article" date="2021" name="Proc. Natl. Acad. Sci. U.S.A.">
        <title>A Catalog of Tens of Thousands of Viruses from Human Metagenomes Reveals Hidden Associations with Chronic Diseases.</title>
        <authorList>
            <person name="Tisza M.J."/>
            <person name="Buck C.B."/>
        </authorList>
    </citation>
    <scope>NUCLEOTIDE SEQUENCE</scope>
    <source>
        <strain evidence="2">CtRTx89</strain>
    </source>
</reference>
<feature type="region of interest" description="Disordered" evidence="1">
    <location>
        <begin position="101"/>
        <end position="136"/>
    </location>
</feature>
<dbReference type="EMBL" id="BK015720">
    <property type="protein sequence ID" value="DAE21878.1"/>
    <property type="molecule type" value="Genomic_DNA"/>
</dbReference>
<proteinExistence type="predicted"/>
<protein>
    <recommendedName>
        <fullName evidence="3">DUF1376 domain-containing protein</fullName>
    </recommendedName>
</protein>
<sequence>MMEPLMNYVQFHIGDWESGTRLLTPLEKGIYIDLLMLYYSTERPILRSYFDRITRGYTEDERKAFDYVVAQYFEEQDDGFHNARCDEEIAKAAEKSEKARKSIQARWNKAAKGPTSSVSDTSRKPGESTDAIRTNNERNTDVLLTNNQEPITNINKVGGAFSEKVADAPEPPPSDFCDEIPEEPFPEDWGALEPLPPPETKPAKKEKRGTRLDVQTLPDEWGAFVKERAPDLDPDLVFEEFKNYWVSQPGQKGVKLDWFATFRNNVISMPDGKRRALSRKHTSFEHVNYHEGINPDGSF</sequence>
<name>A0A8S5QRQ5_9CAUD</name>
<evidence type="ECO:0000256" key="1">
    <source>
        <dbReference type="SAM" id="MobiDB-lite"/>
    </source>
</evidence>
<feature type="region of interest" description="Disordered" evidence="1">
    <location>
        <begin position="188"/>
        <end position="214"/>
    </location>
</feature>
<accession>A0A8S5QRQ5</accession>
<evidence type="ECO:0000313" key="2">
    <source>
        <dbReference type="EMBL" id="DAE21878.1"/>
    </source>
</evidence>
<organism evidence="2">
    <name type="scientific">Myoviridae sp. ctRTx89</name>
    <dbReference type="NCBI Taxonomy" id="2826652"/>
    <lineage>
        <taxon>Viruses</taxon>
        <taxon>Duplodnaviria</taxon>
        <taxon>Heunggongvirae</taxon>
        <taxon>Uroviricota</taxon>
        <taxon>Caudoviricetes</taxon>
    </lineage>
</organism>
<evidence type="ECO:0008006" key="3">
    <source>
        <dbReference type="Google" id="ProtNLM"/>
    </source>
</evidence>
<dbReference type="InterPro" id="IPR010781">
    <property type="entry name" value="DUF1376"/>
</dbReference>
<dbReference type="Pfam" id="PF07120">
    <property type="entry name" value="DUF1376"/>
    <property type="match status" value="1"/>
</dbReference>